<organism evidence="1 2">
    <name type="scientific">Massilia soli</name>
    <dbReference type="NCBI Taxonomy" id="2792854"/>
    <lineage>
        <taxon>Bacteria</taxon>
        <taxon>Pseudomonadati</taxon>
        <taxon>Pseudomonadota</taxon>
        <taxon>Betaproteobacteria</taxon>
        <taxon>Burkholderiales</taxon>
        <taxon>Oxalobacteraceae</taxon>
        <taxon>Telluria group</taxon>
        <taxon>Massilia</taxon>
    </lineage>
</organism>
<gene>
    <name evidence="1" type="ORF">I4X03_019560</name>
</gene>
<reference evidence="1 2" key="1">
    <citation type="submission" date="2021-01" db="EMBL/GenBank/DDBJ databases">
        <authorList>
            <person name="Ruan W."/>
            <person name="Khan S.A."/>
            <person name="Jeon C.O."/>
        </authorList>
    </citation>
    <scope>NUCLEOTIDE SEQUENCE [LARGE SCALE GENOMIC DNA]</scope>
    <source>
        <strain evidence="1 2">R798</strain>
    </source>
</reference>
<dbReference type="RefSeq" id="WP_223469927.1">
    <property type="nucleotide sequence ID" value="NZ_JAFBIL020000008.1"/>
</dbReference>
<evidence type="ECO:0000313" key="1">
    <source>
        <dbReference type="EMBL" id="MBZ2209469.1"/>
    </source>
</evidence>
<dbReference type="InterPro" id="IPR010767">
    <property type="entry name" value="Phage_CGC-2007_Cje0229"/>
</dbReference>
<sequence length="185" mass="19882">MSTAQFSGNPRAEWLAEPGPDRGMRMIEAFSFIDRSGRCWEVPAGMEVDGATIPRTLWSSVGSPFTGNYRRAAILHDAAIRDPGVPRIDADGMFYEACVAGGCTVKQAQLLYAGVCIGSWISMARPEAHQLARQAADAARLPGEHSLLDLEIRAVYTLLANELAASGDDFDAVRAIVARRLSGTA</sequence>
<accession>A0ABS7SU51</accession>
<dbReference type="Pfam" id="PF07087">
    <property type="entry name" value="DUF1353"/>
    <property type="match status" value="1"/>
</dbReference>
<evidence type="ECO:0000313" key="2">
    <source>
        <dbReference type="Proteomes" id="UP000809349"/>
    </source>
</evidence>
<reference evidence="1 2" key="2">
    <citation type="submission" date="2021-08" db="EMBL/GenBank/DDBJ databases">
        <title>Massilia sp. R798.</title>
        <authorList>
            <person name="Baek J.H."/>
            <person name="Jung H.S."/>
            <person name="Kim K.R."/>
            <person name="Jeon C.O."/>
        </authorList>
    </citation>
    <scope>NUCLEOTIDE SEQUENCE [LARGE SCALE GENOMIC DNA]</scope>
    <source>
        <strain evidence="1 2">R798</strain>
    </source>
</reference>
<keyword evidence="2" id="KW-1185">Reference proteome</keyword>
<comment type="caution">
    <text evidence="1">The sequence shown here is derived from an EMBL/GenBank/DDBJ whole genome shotgun (WGS) entry which is preliminary data.</text>
</comment>
<protein>
    <submittedName>
        <fullName evidence="1">DUF1353 domain-containing protein</fullName>
    </submittedName>
</protein>
<proteinExistence type="predicted"/>
<name>A0ABS7SU51_9BURK</name>
<dbReference type="EMBL" id="JAFBIL020000008">
    <property type="protein sequence ID" value="MBZ2209469.1"/>
    <property type="molecule type" value="Genomic_DNA"/>
</dbReference>
<dbReference type="Proteomes" id="UP000809349">
    <property type="component" value="Unassembled WGS sequence"/>
</dbReference>